<dbReference type="InterPro" id="IPR006076">
    <property type="entry name" value="FAD-dep_OxRdtase"/>
</dbReference>
<evidence type="ECO:0000259" key="1">
    <source>
        <dbReference type="Pfam" id="PF01266"/>
    </source>
</evidence>
<dbReference type="PANTHER" id="PTHR13847:SF193">
    <property type="entry name" value="PYRUVATE DEHYDROGENASE PHOSPHATASE REGULATORY SUBUNIT, MITOCHONDRIAL"/>
    <property type="match status" value="1"/>
</dbReference>
<dbReference type="Pfam" id="PF01266">
    <property type="entry name" value="DAO"/>
    <property type="match status" value="1"/>
</dbReference>
<name>A0ABV3Y534_9ACTN</name>
<reference evidence="2 3" key="1">
    <citation type="submission" date="2024-07" db="EMBL/GenBank/DDBJ databases">
        <title>Draft Genome Sequence of Ferrimicrobium acidiphilum Strain YE2023, Isolated from a Pulp of Bioleach Reactor.</title>
        <authorList>
            <person name="Elkina Y.A."/>
            <person name="Bulaeva A.G."/>
            <person name="Beletsky A.V."/>
            <person name="Mardanov A.V."/>
        </authorList>
    </citation>
    <scope>NUCLEOTIDE SEQUENCE [LARGE SCALE GENOMIC DNA]</scope>
    <source>
        <strain evidence="2 3">YE2023</strain>
    </source>
</reference>
<proteinExistence type="predicted"/>
<dbReference type="Proteomes" id="UP001560267">
    <property type="component" value="Unassembled WGS sequence"/>
</dbReference>
<dbReference type="PROSITE" id="PS51257">
    <property type="entry name" value="PROKAR_LIPOPROTEIN"/>
    <property type="match status" value="1"/>
</dbReference>
<accession>A0ABV3Y534</accession>
<dbReference type="PANTHER" id="PTHR13847">
    <property type="entry name" value="SARCOSINE DEHYDROGENASE-RELATED"/>
    <property type="match status" value="1"/>
</dbReference>
<dbReference type="SUPFAM" id="SSF54373">
    <property type="entry name" value="FAD-linked reductases, C-terminal domain"/>
    <property type="match status" value="1"/>
</dbReference>
<evidence type="ECO:0000313" key="2">
    <source>
        <dbReference type="EMBL" id="MEX6430683.1"/>
    </source>
</evidence>
<evidence type="ECO:0000313" key="3">
    <source>
        <dbReference type="Proteomes" id="UP001560267"/>
    </source>
</evidence>
<dbReference type="SUPFAM" id="SSF51905">
    <property type="entry name" value="FAD/NAD(P)-binding domain"/>
    <property type="match status" value="1"/>
</dbReference>
<gene>
    <name evidence="2" type="ORF">AB6A68_12685</name>
</gene>
<comment type="caution">
    <text evidence="2">The sequence shown here is derived from an EMBL/GenBank/DDBJ whole genome shotgun (WGS) entry which is preliminary data.</text>
</comment>
<dbReference type="Gene3D" id="3.50.50.60">
    <property type="entry name" value="FAD/NAD(P)-binding domain"/>
    <property type="match status" value="1"/>
</dbReference>
<dbReference type="EMBL" id="JBFSHR010000072">
    <property type="protein sequence ID" value="MEX6430683.1"/>
    <property type="molecule type" value="Genomic_DNA"/>
</dbReference>
<dbReference type="InterPro" id="IPR036188">
    <property type="entry name" value="FAD/NAD-bd_sf"/>
</dbReference>
<organism evidence="2 3">
    <name type="scientific">Ferrimicrobium acidiphilum</name>
    <dbReference type="NCBI Taxonomy" id="121039"/>
    <lineage>
        <taxon>Bacteria</taxon>
        <taxon>Bacillati</taxon>
        <taxon>Actinomycetota</taxon>
        <taxon>Acidimicrobiia</taxon>
        <taxon>Acidimicrobiales</taxon>
        <taxon>Acidimicrobiaceae</taxon>
        <taxon>Ferrimicrobium</taxon>
    </lineage>
</organism>
<protein>
    <submittedName>
        <fullName evidence="2">FAD-dependent oxidoreductase</fullName>
    </submittedName>
</protein>
<dbReference type="Gene3D" id="3.30.9.10">
    <property type="entry name" value="D-Amino Acid Oxidase, subunit A, domain 2"/>
    <property type="match status" value="1"/>
</dbReference>
<dbReference type="RefSeq" id="WP_276945206.1">
    <property type="nucleotide sequence ID" value="NZ_DAHZQU010000145.1"/>
</dbReference>
<keyword evidence="3" id="KW-1185">Reference proteome</keyword>
<sequence>MSEARDAQVTVVGGGTIGCAVAYHLARAGFSDVQLLERAELCGATSSQAAGLVGQVRMSVDRTRLAMRSVEAFASLEEETGVSPDWRQTGSIRLAMEPARVAELEEMAAIAGRAGLEVEQLSMSRLGELMPMINTAAVSSALWCPSDGYLQPNSLTSAYIQGARSRGVTFATHTEVVSVTVRAGEVVGISTDRGDFTTEMVIDAAGPWAGVVASMVGVSLPIVPVRHQYYVTEAVPGWRPDLPVLRVPDARIYARAEMSGVLCGGWEARASSIDPRDVNRESALSAEPDFEVLSGFAGALANVAPTTGDAGVRAVFRGYPTFSPDGRFIVGPIPGLRGFVMAAACNAHGVSGSAGLAAHVVESLSVDVSPYVRSLSPARFLTSGWEMEQMRKRAQAVYENYYTIGAAAQGAPVTPLEEE</sequence>
<feature type="domain" description="FAD dependent oxidoreductase" evidence="1">
    <location>
        <begin position="9"/>
        <end position="362"/>
    </location>
</feature>